<evidence type="ECO:0000256" key="1">
    <source>
        <dbReference type="SAM" id="Phobius"/>
    </source>
</evidence>
<dbReference type="AlphaFoldDB" id="A0AAW1P545"/>
<keyword evidence="1" id="KW-1133">Transmembrane helix</keyword>
<dbReference type="PROSITE" id="PS51257">
    <property type="entry name" value="PROKAR_LIPOPROTEIN"/>
    <property type="match status" value="1"/>
</dbReference>
<evidence type="ECO:0000313" key="3">
    <source>
        <dbReference type="Proteomes" id="UP001489004"/>
    </source>
</evidence>
<dbReference type="EMBL" id="JALJOR010000016">
    <property type="protein sequence ID" value="KAK9805270.1"/>
    <property type="molecule type" value="Genomic_DNA"/>
</dbReference>
<gene>
    <name evidence="2" type="ORF">WJX72_010121</name>
</gene>
<evidence type="ECO:0000313" key="2">
    <source>
        <dbReference type="EMBL" id="KAK9805270.1"/>
    </source>
</evidence>
<dbReference type="Proteomes" id="UP001489004">
    <property type="component" value="Unassembled WGS sequence"/>
</dbReference>
<feature type="transmembrane region" description="Helical" evidence="1">
    <location>
        <begin position="316"/>
        <end position="339"/>
    </location>
</feature>
<protein>
    <submittedName>
        <fullName evidence="2">Uncharacterized protein</fullName>
    </submittedName>
</protein>
<name>A0AAW1P545_9CHLO</name>
<accession>A0AAW1P545</accession>
<feature type="transmembrane region" description="Helical" evidence="1">
    <location>
        <begin position="24"/>
        <end position="50"/>
    </location>
</feature>
<keyword evidence="1" id="KW-0812">Transmembrane</keyword>
<proteinExistence type="predicted"/>
<sequence>MGKGMGKGKGKGGDNLWTEGQNCIHSISSCLCLLLFAGPVLIIVGIVFLASSTTDTRAQRINDFYAYKATWGDNTAVGYQGFKTAQFSARFAVEQAQGQAACSATNLALVGSADLQGGSATADTLKDSGVTNDYPQWKFALPLPASLSSAYTSGCQLKAEIFDSPASNSTRTPVASVAAVFVDSRTYTRSDLGSCSSKKHSQTACYADNCRSKYSGTYDSSKGVCTATVKLSGLCVKVTPDAGQPFTYHLNETTPATGDGCYWKANAFSPTSYAASSGTPAMVVYVRSAQDPYLKALAVTSGSLFFGLTQGQKRGIGLACLIIGLATLAFWVLVCIGCFKALRHARTQQQPPTGMVNGYFYNAAQR</sequence>
<comment type="caution">
    <text evidence="2">The sequence shown here is derived from an EMBL/GenBank/DDBJ whole genome shotgun (WGS) entry which is preliminary data.</text>
</comment>
<organism evidence="2 3">
    <name type="scientific">[Myrmecia] bisecta</name>
    <dbReference type="NCBI Taxonomy" id="41462"/>
    <lineage>
        <taxon>Eukaryota</taxon>
        <taxon>Viridiplantae</taxon>
        <taxon>Chlorophyta</taxon>
        <taxon>core chlorophytes</taxon>
        <taxon>Trebouxiophyceae</taxon>
        <taxon>Trebouxiales</taxon>
        <taxon>Trebouxiaceae</taxon>
        <taxon>Myrmecia</taxon>
    </lineage>
</organism>
<reference evidence="2 3" key="1">
    <citation type="journal article" date="2024" name="Nat. Commun.">
        <title>Phylogenomics reveals the evolutionary origins of lichenization in chlorophyte algae.</title>
        <authorList>
            <person name="Puginier C."/>
            <person name="Libourel C."/>
            <person name="Otte J."/>
            <person name="Skaloud P."/>
            <person name="Haon M."/>
            <person name="Grisel S."/>
            <person name="Petersen M."/>
            <person name="Berrin J.G."/>
            <person name="Delaux P.M."/>
            <person name="Dal Grande F."/>
            <person name="Keller J."/>
        </authorList>
    </citation>
    <scope>NUCLEOTIDE SEQUENCE [LARGE SCALE GENOMIC DNA]</scope>
    <source>
        <strain evidence="2 3">SAG 2043</strain>
    </source>
</reference>
<keyword evidence="1" id="KW-0472">Membrane</keyword>
<keyword evidence="3" id="KW-1185">Reference proteome</keyword>